<evidence type="ECO:0000313" key="2">
    <source>
        <dbReference type="Proteomes" id="UP000606600"/>
    </source>
</evidence>
<comment type="caution">
    <text evidence="1">The sequence shown here is derived from an EMBL/GenBank/DDBJ whole genome shotgun (WGS) entry which is preliminary data.</text>
</comment>
<name>A0ABR7WQC1_9SPHI</name>
<organism evidence="1 2">
    <name type="scientific">Mucilaginibacter pankratovii</name>
    <dbReference type="NCBI Taxonomy" id="2772110"/>
    <lineage>
        <taxon>Bacteria</taxon>
        <taxon>Pseudomonadati</taxon>
        <taxon>Bacteroidota</taxon>
        <taxon>Sphingobacteriia</taxon>
        <taxon>Sphingobacteriales</taxon>
        <taxon>Sphingobacteriaceae</taxon>
        <taxon>Mucilaginibacter</taxon>
    </lineage>
</organism>
<keyword evidence="2" id="KW-1185">Reference proteome</keyword>
<proteinExistence type="predicted"/>
<evidence type="ECO:0000313" key="1">
    <source>
        <dbReference type="EMBL" id="MBD1364401.1"/>
    </source>
</evidence>
<dbReference type="EMBL" id="JACWMY010000005">
    <property type="protein sequence ID" value="MBD1364401.1"/>
    <property type="molecule type" value="Genomic_DNA"/>
</dbReference>
<sequence length="128" mass="14691">MNQRKSPTNLNSFSTDAPDLLLKKIGELELTLRSAKQNATKNQKAIDFYSGILAAMKFAWGYMMELEWIHKKLKIIQAENDFLKDYAGSLKERLLKYEVIEQLKLSGDFDTVVKAVDEYINNNTPDLT</sequence>
<gene>
    <name evidence="1" type="ORF">IDJ77_11330</name>
</gene>
<reference evidence="1 2" key="1">
    <citation type="submission" date="2020-09" db="EMBL/GenBank/DDBJ databases">
        <title>Novel species of Mucilaginibacter isolated from a glacier on the Tibetan Plateau.</title>
        <authorList>
            <person name="Liu Q."/>
            <person name="Xin Y.-H."/>
        </authorList>
    </citation>
    <scope>NUCLEOTIDE SEQUENCE [LARGE SCALE GENOMIC DNA]</scope>
    <source>
        <strain evidence="1 2">ZT4R22</strain>
    </source>
</reference>
<protein>
    <submittedName>
        <fullName evidence="1">Uncharacterized protein</fullName>
    </submittedName>
</protein>
<accession>A0ABR7WQC1</accession>
<dbReference type="Proteomes" id="UP000606600">
    <property type="component" value="Unassembled WGS sequence"/>
</dbReference>
<dbReference type="RefSeq" id="WP_191189066.1">
    <property type="nucleotide sequence ID" value="NZ_JACWMY010000005.1"/>
</dbReference>